<feature type="domain" description="AsmA" evidence="3">
    <location>
        <begin position="260"/>
        <end position="542"/>
    </location>
</feature>
<dbReference type="InterPro" id="IPR052894">
    <property type="entry name" value="AsmA-related"/>
</dbReference>
<dbReference type="PANTHER" id="PTHR30441:SF9">
    <property type="entry name" value="ASMA FAMILY PROTEIN YHJG"/>
    <property type="match status" value="1"/>
</dbReference>
<evidence type="ECO:0000313" key="5">
    <source>
        <dbReference type="Proteomes" id="UP000613011"/>
    </source>
</evidence>
<reference evidence="4" key="1">
    <citation type="submission" date="2021-01" db="EMBL/GenBank/DDBJ databases">
        <title>Ramlibacter sp. strain AW1 16S ribosomal RNA gene Genome sequencing and assembly.</title>
        <authorList>
            <person name="Kang M."/>
        </authorList>
    </citation>
    <scope>NUCLEOTIDE SEQUENCE</scope>
    <source>
        <strain evidence="4">AW1</strain>
    </source>
</reference>
<organism evidence="4 5">
    <name type="scientific">Ramlibacter aurantiacus</name>
    <dbReference type="NCBI Taxonomy" id="2801330"/>
    <lineage>
        <taxon>Bacteria</taxon>
        <taxon>Pseudomonadati</taxon>
        <taxon>Pseudomonadota</taxon>
        <taxon>Betaproteobacteria</taxon>
        <taxon>Burkholderiales</taxon>
        <taxon>Comamonadaceae</taxon>
        <taxon>Ramlibacter</taxon>
    </lineage>
</organism>
<feature type="compositionally biased region" description="Low complexity" evidence="1">
    <location>
        <begin position="660"/>
        <end position="671"/>
    </location>
</feature>
<dbReference type="GO" id="GO:0005886">
    <property type="term" value="C:plasma membrane"/>
    <property type="evidence" value="ECO:0007669"/>
    <property type="project" value="TreeGrafter"/>
</dbReference>
<evidence type="ECO:0000259" key="3">
    <source>
        <dbReference type="Pfam" id="PF05170"/>
    </source>
</evidence>
<evidence type="ECO:0000256" key="2">
    <source>
        <dbReference type="SAM" id="Phobius"/>
    </source>
</evidence>
<keyword evidence="2" id="KW-0472">Membrane</keyword>
<comment type="caution">
    <text evidence="4">The sequence shown here is derived from an EMBL/GenBank/DDBJ whole genome shotgun (WGS) entry which is preliminary data.</text>
</comment>
<dbReference type="EMBL" id="JAEQNA010000001">
    <property type="protein sequence ID" value="MBL0420143.1"/>
    <property type="molecule type" value="Genomic_DNA"/>
</dbReference>
<gene>
    <name evidence="4" type="ORF">JI739_07260</name>
</gene>
<dbReference type="RefSeq" id="WP_201683131.1">
    <property type="nucleotide sequence ID" value="NZ_JAEQNA010000001.1"/>
</dbReference>
<dbReference type="GO" id="GO:0090313">
    <property type="term" value="P:regulation of protein targeting to membrane"/>
    <property type="evidence" value="ECO:0007669"/>
    <property type="project" value="TreeGrafter"/>
</dbReference>
<keyword evidence="2" id="KW-0812">Transmembrane</keyword>
<dbReference type="Pfam" id="PF05170">
    <property type="entry name" value="AsmA"/>
    <property type="match status" value="2"/>
</dbReference>
<feature type="transmembrane region" description="Helical" evidence="2">
    <location>
        <begin position="16"/>
        <end position="36"/>
    </location>
</feature>
<proteinExistence type="predicted"/>
<feature type="compositionally biased region" description="Pro residues" evidence="1">
    <location>
        <begin position="648"/>
        <end position="659"/>
    </location>
</feature>
<sequence>MSARAIGGLGPRWRRALTVVLVIVVALVLAVALFPWDWLRGPINRYVSERTGRHFEITRRLDVDIGWHIRIVADGLVFGNPPWATEPNLIEAERVEAEVRLWPLLTRWRLELPLIAMSQPRLGLELLPDGRRTWTLEREGQEDSAIVVGAMEVDRGQLRYIAQHQGADVQADFAMDAPAAGQGPQLLPLSFRGGGRWHGENFVLEGRSGNVLALREGLGNPLPLEIFATSGRSSLRMAGRVVSLATFDGADLSVAMRGRDLAELYRLVGIALPETPPYTVEGRLQRQGAVWRASELRGTLGRTDLRGEMSYDVSGDKPVLVGSLQSRRLDFDDLAPLIGKREDAPRARRGARPAQGDRQVLPRAPLDLSRLRSMDADVRFAADRVVDAKPVPVDRLSVHVRLQDGLLQLEPLDAGLAGGRLTGSFRVSGRQKPAEFALQLQVRGLNLERLFPAVDLNRASVGQVHGRVALGGRGASVAQMLGSASGDVALLLGRGRISNLLLEFAGLDGAEIVRFLLGRDQRVELRCAAAAFHVKDGLMSSRALVLDTVDTVIYGQGTINLADERLDLIFRPYPKDASILALRSPLKLSGTLGAPEGGIEKGPLVARAAAAIALGAINPLLALAATIETGPGEDADCGAVLKQAATPNKPPPVPAPPVPASAAAARAASGR</sequence>
<dbReference type="PANTHER" id="PTHR30441">
    <property type="entry name" value="DUF748 DOMAIN-CONTAINING PROTEIN"/>
    <property type="match status" value="1"/>
</dbReference>
<evidence type="ECO:0000256" key="1">
    <source>
        <dbReference type="SAM" id="MobiDB-lite"/>
    </source>
</evidence>
<keyword evidence="5" id="KW-1185">Reference proteome</keyword>
<feature type="domain" description="AsmA" evidence="3">
    <location>
        <begin position="18"/>
        <end position="143"/>
    </location>
</feature>
<accession>A0A937D5Q1</accession>
<protein>
    <submittedName>
        <fullName evidence="4">AsmA family protein</fullName>
    </submittedName>
</protein>
<evidence type="ECO:0000313" key="4">
    <source>
        <dbReference type="EMBL" id="MBL0420143.1"/>
    </source>
</evidence>
<dbReference type="InterPro" id="IPR007844">
    <property type="entry name" value="AsmA"/>
</dbReference>
<keyword evidence="2" id="KW-1133">Transmembrane helix</keyword>
<feature type="region of interest" description="Disordered" evidence="1">
    <location>
        <begin position="643"/>
        <end position="671"/>
    </location>
</feature>
<dbReference type="Proteomes" id="UP000613011">
    <property type="component" value="Unassembled WGS sequence"/>
</dbReference>
<dbReference type="AlphaFoldDB" id="A0A937D5Q1"/>
<name>A0A937D5Q1_9BURK</name>